<evidence type="ECO:0000313" key="1">
    <source>
        <dbReference type="EMBL" id="URE38975.1"/>
    </source>
</evidence>
<organism evidence="1 2">
    <name type="scientific">Musa troglodytarum</name>
    <name type="common">fe'i banana</name>
    <dbReference type="NCBI Taxonomy" id="320322"/>
    <lineage>
        <taxon>Eukaryota</taxon>
        <taxon>Viridiplantae</taxon>
        <taxon>Streptophyta</taxon>
        <taxon>Embryophyta</taxon>
        <taxon>Tracheophyta</taxon>
        <taxon>Spermatophyta</taxon>
        <taxon>Magnoliopsida</taxon>
        <taxon>Liliopsida</taxon>
        <taxon>Zingiberales</taxon>
        <taxon>Musaceae</taxon>
        <taxon>Musa</taxon>
    </lineage>
</organism>
<dbReference type="AlphaFoldDB" id="A0A9E7L5P6"/>
<proteinExistence type="predicted"/>
<dbReference type="EMBL" id="CP097510">
    <property type="protein sequence ID" value="URE38975.1"/>
    <property type="molecule type" value="Genomic_DNA"/>
</dbReference>
<sequence length="87" mass="9698">MASDLRPYSRSFLNSRFHHSNAMPNAHDLLALLSAGQPYGRLATNASDHKRCMELVTRSQGSQATDDLCLLRRSSSLAYRGFCHCRG</sequence>
<keyword evidence="2" id="KW-1185">Reference proteome</keyword>
<name>A0A9E7L5P6_9LILI</name>
<accession>A0A9E7L5P6</accession>
<protein>
    <submittedName>
        <fullName evidence="1">Uncharacterized protein</fullName>
    </submittedName>
</protein>
<dbReference type="Proteomes" id="UP001055439">
    <property type="component" value="Chromosome 8"/>
</dbReference>
<reference evidence="1" key="1">
    <citation type="submission" date="2022-05" db="EMBL/GenBank/DDBJ databases">
        <title>The Musa troglodytarum L. genome provides insights into the mechanism of non-climacteric behaviour and enrichment of carotenoids.</title>
        <authorList>
            <person name="Wang J."/>
        </authorList>
    </citation>
    <scope>NUCLEOTIDE SEQUENCE</scope>
    <source>
        <tissue evidence="1">Leaf</tissue>
    </source>
</reference>
<gene>
    <name evidence="1" type="ORF">MUK42_17702</name>
</gene>
<evidence type="ECO:0000313" key="2">
    <source>
        <dbReference type="Proteomes" id="UP001055439"/>
    </source>
</evidence>